<keyword evidence="11" id="KW-1185">Reference proteome</keyword>
<evidence type="ECO:0000256" key="1">
    <source>
        <dbReference type="ARBA" id="ARBA00022553"/>
    </source>
</evidence>
<dbReference type="NCBIfam" id="TIGR00254">
    <property type="entry name" value="GGDEF"/>
    <property type="match status" value="1"/>
</dbReference>
<dbReference type="InterPro" id="IPR008207">
    <property type="entry name" value="Sig_transdc_His_kin_Hpt_dom"/>
</dbReference>
<reference evidence="10 11" key="1">
    <citation type="submission" date="2021-02" db="EMBL/GenBank/DDBJ databases">
        <title>Paenibacillus tianjinensis sp. nov.</title>
        <authorList>
            <person name="Liu H."/>
        </authorList>
    </citation>
    <scope>NUCLEOTIDE SEQUENCE [LARGE SCALE GENOMIC DNA]</scope>
    <source>
        <strain evidence="10 11">TB2019</strain>
    </source>
</reference>
<dbReference type="InterPro" id="IPR039420">
    <property type="entry name" value="WalR-like"/>
</dbReference>
<dbReference type="InterPro" id="IPR036641">
    <property type="entry name" value="HPT_dom_sf"/>
</dbReference>
<dbReference type="PANTHER" id="PTHR48111:SF56">
    <property type="entry name" value="TETRATHIONATE RESPONSE REGULATORY PROTEIN TTRR"/>
    <property type="match status" value="1"/>
</dbReference>
<evidence type="ECO:0000259" key="9">
    <source>
        <dbReference type="PROSITE" id="PS50894"/>
    </source>
</evidence>
<dbReference type="InterPro" id="IPR011006">
    <property type="entry name" value="CheY-like_superfamily"/>
</dbReference>
<dbReference type="Gene3D" id="3.30.70.270">
    <property type="match status" value="1"/>
</dbReference>
<evidence type="ECO:0000259" key="7">
    <source>
        <dbReference type="PROSITE" id="PS50110"/>
    </source>
</evidence>
<organism evidence="10 11">
    <name type="scientific">Paenibacillus tianjinensis</name>
    <dbReference type="NCBI Taxonomy" id="2810347"/>
    <lineage>
        <taxon>Bacteria</taxon>
        <taxon>Bacillati</taxon>
        <taxon>Bacillota</taxon>
        <taxon>Bacilli</taxon>
        <taxon>Bacillales</taxon>
        <taxon>Paenibacillaceae</taxon>
        <taxon>Paenibacillus</taxon>
    </lineage>
</organism>
<dbReference type="EMBL" id="CP070969">
    <property type="protein sequence ID" value="QSF42487.1"/>
    <property type="molecule type" value="Genomic_DNA"/>
</dbReference>
<dbReference type="CDD" id="cd01949">
    <property type="entry name" value="GGDEF"/>
    <property type="match status" value="1"/>
</dbReference>
<dbReference type="SUPFAM" id="SSF47226">
    <property type="entry name" value="Histidine-containing phosphotransfer domain, HPT domain"/>
    <property type="match status" value="1"/>
</dbReference>
<dbReference type="PROSITE" id="PS50894">
    <property type="entry name" value="HPT"/>
    <property type="match status" value="1"/>
</dbReference>
<accession>A0ABX7L4E9</accession>
<feature type="domain" description="GGDEF" evidence="8">
    <location>
        <begin position="265"/>
        <end position="398"/>
    </location>
</feature>
<feature type="modified residue" description="Phosphohistidine" evidence="5">
    <location>
        <position position="24"/>
    </location>
</feature>
<dbReference type="SUPFAM" id="SSF55073">
    <property type="entry name" value="Nucleotide cyclase"/>
    <property type="match status" value="1"/>
</dbReference>
<evidence type="ECO:0000256" key="4">
    <source>
        <dbReference type="ARBA" id="ARBA00023163"/>
    </source>
</evidence>
<dbReference type="SMART" id="SM00267">
    <property type="entry name" value="GGDEF"/>
    <property type="match status" value="1"/>
</dbReference>
<dbReference type="SMART" id="SM00448">
    <property type="entry name" value="REC"/>
    <property type="match status" value="2"/>
</dbReference>
<dbReference type="InterPro" id="IPR001789">
    <property type="entry name" value="Sig_transdc_resp-reg_receiver"/>
</dbReference>
<evidence type="ECO:0000313" key="11">
    <source>
        <dbReference type="Proteomes" id="UP000663452"/>
    </source>
</evidence>
<keyword evidence="2" id="KW-0805">Transcription regulation</keyword>
<dbReference type="Pfam" id="PF00990">
    <property type="entry name" value="GGDEF"/>
    <property type="match status" value="1"/>
</dbReference>
<evidence type="ECO:0000256" key="5">
    <source>
        <dbReference type="PROSITE-ProRule" id="PRU00110"/>
    </source>
</evidence>
<dbReference type="Pfam" id="PF00072">
    <property type="entry name" value="Response_reg"/>
    <property type="match status" value="2"/>
</dbReference>
<gene>
    <name evidence="10" type="ORF">JRJ22_14210</name>
</gene>
<proteinExistence type="predicted"/>
<dbReference type="PROSITE" id="PS50887">
    <property type="entry name" value="GGDEF"/>
    <property type="match status" value="1"/>
</dbReference>
<feature type="modified residue" description="4-aspartylphosphate" evidence="6">
    <location>
        <position position="465"/>
    </location>
</feature>
<sequence length="536" mass="60334">MKEKLGVLASAPLVPEGEIYRLIHSIKGTAGTIGLSEWSDAAEQLIGQLRDDSVRDWSDAELEVYLQPLYTLLPDDEAEADGVAEEMDIKLVEPTFHESTSSDPMKKSLIVIVDDDPGMLRVLKETLEDYGWMVLATPLPSKALEWCYDLEPDCVVLDIVLENSSGFELLDNIRSRCEERLIPTLLMSARNDKATRMRSYASGADDFISKPFELDEFAARIGRQLSRRLKLTSMLMLDELTGAYNSRFFRQELERWRSASSTTGSPLSLAVLDIDQFRKWNADGNYDEGDQLLRLFSSYIRSHLRDQDIWARERADRFLLLQPGLTEEEAEHVAQRLVQQFAGFQYQKDPQLPLAATYSAGVTAVSSGVPSEKILEQAAMAIAASKAAGGGICTRYTEDQSGIVQEQPLRLAVIDDDDLIRNLLTKQLSDLSGNHNMEIRKFKDGEEFFSDPWHSMGGRYLLVLDRMMPRMNGMEVLRKLRSGAGRGEYTILMLTGVNEEREIAEAIQAGTDDYLTKPFSLVELEARVVRLLRGKK</sequence>
<feature type="domain" description="HPt" evidence="9">
    <location>
        <begin position="1"/>
        <end position="90"/>
    </location>
</feature>
<evidence type="ECO:0000313" key="10">
    <source>
        <dbReference type="EMBL" id="QSF42487.1"/>
    </source>
</evidence>
<keyword evidence="3" id="KW-0238">DNA-binding</keyword>
<dbReference type="PROSITE" id="PS50110">
    <property type="entry name" value="RESPONSE_REGULATORY"/>
    <property type="match status" value="2"/>
</dbReference>
<feature type="modified residue" description="4-aspartylphosphate" evidence="6">
    <location>
        <position position="158"/>
    </location>
</feature>
<dbReference type="InterPro" id="IPR029787">
    <property type="entry name" value="Nucleotide_cyclase"/>
</dbReference>
<evidence type="ECO:0000259" key="8">
    <source>
        <dbReference type="PROSITE" id="PS50887"/>
    </source>
</evidence>
<protein>
    <submittedName>
        <fullName evidence="10">Response regulator</fullName>
    </submittedName>
</protein>
<evidence type="ECO:0000256" key="6">
    <source>
        <dbReference type="PROSITE-ProRule" id="PRU00169"/>
    </source>
</evidence>
<feature type="domain" description="Response regulatory" evidence="7">
    <location>
        <begin position="410"/>
        <end position="532"/>
    </location>
</feature>
<name>A0ABX7L4E9_9BACL</name>
<dbReference type="SUPFAM" id="SSF52172">
    <property type="entry name" value="CheY-like"/>
    <property type="match status" value="2"/>
</dbReference>
<feature type="domain" description="Response regulatory" evidence="7">
    <location>
        <begin position="109"/>
        <end position="225"/>
    </location>
</feature>
<dbReference type="InterPro" id="IPR000160">
    <property type="entry name" value="GGDEF_dom"/>
</dbReference>
<evidence type="ECO:0000256" key="2">
    <source>
        <dbReference type="ARBA" id="ARBA00023015"/>
    </source>
</evidence>
<dbReference type="InterPro" id="IPR043128">
    <property type="entry name" value="Rev_trsase/Diguanyl_cyclase"/>
</dbReference>
<dbReference type="CDD" id="cd00156">
    <property type="entry name" value="REC"/>
    <property type="match status" value="1"/>
</dbReference>
<dbReference type="Proteomes" id="UP000663452">
    <property type="component" value="Chromosome"/>
</dbReference>
<dbReference type="PANTHER" id="PTHR48111">
    <property type="entry name" value="REGULATOR OF RPOS"/>
    <property type="match status" value="1"/>
</dbReference>
<dbReference type="Gene3D" id="3.40.50.2300">
    <property type="match status" value="2"/>
</dbReference>
<keyword evidence="1 6" id="KW-0597">Phosphoprotein</keyword>
<keyword evidence="4" id="KW-0804">Transcription</keyword>
<evidence type="ECO:0000256" key="3">
    <source>
        <dbReference type="ARBA" id="ARBA00023125"/>
    </source>
</evidence>